<name>A0A0F9B0G3_9ZZZZ</name>
<organism evidence="1">
    <name type="scientific">marine sediment metagenome</name>
    <dbReference type="NCBI Taxonomy" id="412755"/>
    <lineage>
        <taxon>unclassified sequences</taxon>
        <taxon>metagenomes</taxon>
        <taxon>ecological metagenomes</taxon>
    </lineage>
</organism>
<proteinExistence type="predicted"/>
<evidence type="ECO:0000313" key="1">
    <source>
        <dbReference type="EMBL" id="KKK78061.1"/>
    </source>
</evidence>
<sequence>MNRPFLAKCREAVYDEEQGMLVLLCFFQEFGESRIVCFPKSDFHYKYPSNSVPHIEMHRTAEMWKGKPFNIVIDNDPNRSHEAEEDPVALGKDFRDRIAKHLEEVSEGLSDSGKRIARRLGEVIERDQRSRSISDLLSDEMVIRSRLKNVDF</sequence>
<dbReference type="EMBL" id="LAZR01054664">
    <property type="protein sequence ID" value="KKK78061.1"/>
    <property type="molecule type" value="Genomic_DNA"/>
</dbReference>
<gene>
    <name evidence="1" type="ORF">LCGC14_2847330</name>
</gene>
<reference evidence="1" key="1">
    <citation type="journal article" date="2015" name="Nature">
        <title>Complex archaea that bridge the gap between prokaryotes and eukaryotes.</title>
        <authorList>
            <person name="Spang A."/>
            <person name="Saw J.H."/>
            <person name="Jorgensen S.L."/>
            <person name="Zaremba-Niedzwiedzka K."/>
            <person name="Martijn J."/>
            <person name="Lind A.E."/>
            <person name="van Eijk R."/>
            <person name="Schleper C."/>
            <person name="Guy L."/>
            <person name="Ettema T.J."/>
        </authorList>
    </citation>
    <scope>NUCLEOTIDE SEQUENCE</scope>
</reference>
<accession>A0A0F9B0G3</accession>
<comment type="caution">
    <text evidence="1">The sequence shown here is derived from an EMBL/GenBank/DDBJ whole genome shotgun (WGS) entry which is preliminary data.</text>
</comment>
<dbReference type="AlphaFoldDB" id="A0A0F9B0G3"/>
<protein>
    <submittedName>
        <fullName evidence="1">Uncharacterized protein</fullName>
    </submittedName>
</protein>